<proteinExistence type="predicted"/>
<dbReference type="EMBL" id="JAFREP010000015">
    <property type="protein sequence ID" value="MBO1320026.1"/>
    <property type="molecule type" value="Genomic_DNA"/>
</dbReference>
<protein>
    <submittedName>
        <fullName evidence="3">Uncharacterized protein</fullName>
    </submittedName>
</protein>
<evidence type="ECO:0000256" key="2">
    <source>
        <dbReference type="SAM" id="MobiDB-lite"/>
    </source>
</evidence>
<evidence type="ECO:0000313" key="4">
    <source>
        <dbReference type="Proteomes" id="UP000664417"/>
    </source>
</evidence>
<dbReference type="Proteomes" id="UP000664417">
    <property type="component" value="Unassembled WGS sequence"/>
</dbReference>
<accession>A0A8J7Q7W3</accession>
<dbReference type="AlphaFoldDB" id="A0A8J7Q7W3"/>
<name>A0A8J7Q7W3_9BACT</name>
<feature type="compositionally biased region" description="Basic and acidic residues" evidence="2">
    <location>
        <begin position="101"/>
        <end position="112"/>
    </location>
</feature>
<organism evidence="3 4">
    <name type="scientific">Acanthopleuribacter pedis</name>
    <dbReference type="NCBI Taxonomy" id="442870"/>
    <lineage>
        <taxon>Bacteria</taxon>
        <taxon>Pseudomonadati</taxon>
        <taxon>Acidobacteriota</taxon>
        <taxon>Holophagae</taxon>
        <taxon>Acanthopleuribacterales</taxon>
        <taxon>Acanthopleuribacteraceae</taxon>
        <taxon>Acanthopleuribacter</taxon>
    </lineage>
</organism>
<comment type="caution">
    <text evidence="3">The sequence shown here is derived from an EMBL/GenBank/DDBJ whole genome shotgun (WGS) entry which is preliminary data.</text>
</comment>
<evidence type="ECO:0000256" key="1">
    <source>
        <dbReference type="SAM" id="Coils"/>
    </source>
</evidence>
<reference evidence="3" key="1">
    <citation type="submission" date="2021-03" db="EMBL/GenBank/DDBJ databases">
        <authorList>
            <person name="Wang G."/>
        </authorList>
    </citation>
    <scope>NUCLEOTIDE SEQUENCE</scope>
    <source>
        <strain evidence="3">KCTC 12899</strain>
    </source>
</reference>
<keyword evidence="1" id="KW-0175">Coiled coil</keyword>
<gene>
    <name evidence="3" type="ORF">J3U88_16245</name>
</gene>
<dbReference type="RefSeq" id="WP_207859979.1">
    <property type="nucleotide sequence ID" value="NZ_JAFREP010000015.1"/>
</dbReference>
<feature type="coiled-coil region" evidence="1">
    <location>
        <begin position="1"/>
        <end position="58"/>
    </location>
</feature>
<keyword evidence="4" id="KW-1185">Reference proteome</keyword>
<feature type="region of interest" description="Disordered" evidence="2">
    <location>
        <begin position="101"/>
        <end position="122"/>
    </location>
</feature>
<feature type="compositionally biased region" description="Basic residues" evidence="2">
    <location>
        <begin position="113"/>
        <end position="122"/>
    </location>
</feature>
<sequence>MSAATDLILRIENNFAQLRKEYTLFLNDVNTVEPYELRNRLEADLKRLRNMNNLRTEENFRSQNIIAKVNSHLQLWKRQVERKISGDPVAAARMARMKAKKQIEDKQTEAKKGTKKSAPKKRVVISDVGNQRERVVELYDEYMRLNLMLGARKMANFAKFQTFIAQQTEKIQSSKKVNNVAYEVSVQDEKVVIRSRSTK</sequence>
<evidence type="ECO:0000313" key="3">
    <source>
        <dbReference type="EMBL" id="MBO1320026.1"/>
    </source>
</evidence>